<dbReference type="Proteomes" id="UP001251528">
    <property type="component" value="Unassembled WGS sequence"/>
</dbReference>
<dbReference type="Gene3D" id="2.170.15.10">
    <property type="entry name" value="Proaerolysin, chain A, domain 3"/>
    <property type="match status" value="1"/>
</dbReference>
<keyword evidence="1" id="KW-0732">Signal</keyword>
<name>A0AAJ0G117_9HYPO</name>
<evidence type="ECO:0000313" key="3">
    <source>
        <dbReference type="Proteomes" id="UP001251528"/>
    </source>
</evidence>
<sequence length="379" mass="42295">MPSKSVFVFLIYILSVVALQSRDINHLGLLISDIAIAQANVDHLKKIILAQPMPYADSHLKLCYYLRQRFNLDVDGLAIDIMAHEDYELITGSHSAAIDIKKSTAVVDSSSVGWQVGNSLSAGSEASVNVGFIGHSASATLSITNTNSADQSKGTSKESEFLEEVSQTYECPPATICSVQTWTYVAQLKGKCPVIPLLDPVCEANLRYNLQQAYLPFEHQELEAGGFLSRNLSFPSVHGRLRDPMNLTNTYYTVTHRNTGYKVDRLLPAKIVDGVWQPDEGMFKIDYKNNFPCSITTPLFLDDGKPKKTEILIERPLKNKNVANGARAKKGRYDDGMRIIVLRNNIYSNRNEWKLVYSDTTDHKLDDANIMNLNETVTE</sequence>
<accession>A0AAJ0G117</accession>
<keyword evidence="3" id="KW-1185">Reference proteome</keyword>
<feature type="signal peptide" evidence="1">
    <location>
        <begin position="1"/>
        <end position="18"/>
    </location>
</feature>
<dbReference type="EMBL" id="JASWJB010000085">
    <property type="protein sequence ID" value="KAK2600002.1"/>
    <property type="molecule type" value="Genomic_DNA"/>
</dbReference>
<proteinExistence type="predicted"/>
<reference evidence="2" key="1">
    <citation type="submission" date="2023-06" db="EMBL/GenBank/DDBJ databases">
        <title>Conoideocrella luteorostrata (Hypocreales: Clavicipitaceae), a potential biocontrol fungus for elongate hemlock scale in United States Christmas tree production areas.</title>
        <authorList>
            <person name="Barrett H."/>
            <person name="Lovett B."/>
            <person name="Macias A.M."/>
            <person name="Stajich J.E."/>
            <person name="Kasson M.T."/>
        </authorList>
    </citation>
    <scope>NUCLEOTIDE SEQUENCE</scope>
    <source>
        <strain evidence="2">ARSEF 14590</strain>
    </source>
</reference>
<evidence type="ECO:0000256" key="1">
    <source>
        <dbReference type="SAM" id="SignalP"/>
    </source>
</evidence>
<dbReference type="AlphaFoldDB" id="A0AAJ0G117"/>
<gene>
    <name evidence="2" type="ORF">QQS21_005236</name>
</gene>
<comment type="caution">
    <text evidence="2">The sequence shown here is derived from an EMBL/GenBank/DDBJ whole genome shotgun (WGS) entry which is preliminary data.</text>
</comment>
<evidence type="ECO:0000313" key="2">
    <source>
        <dbReference type="EMBL" id="KAK2600002.1"/>
    </source>
</evidence>
<organism evidence="2 3">
    <name type="scientific">Conoideocrella luteorostrata</name>
    <dbReference type="NCBI Taxonomy" id="1105319"/>
    <lineage>
        <taxon>Eukaryota</taxon>
        <taxon>Fungi</taxon>
        <taxon>Dikarya</taxon>
        <taxon>Ascomycota</taxon>
        <taxon>Pezizomycotina</taxon>
        <taxon>Sordariomycetes</taxon>
        <taxon>Hypocreomycetidae</taxon>
        <taxon>Hypocreales</taxon>
        <taxon>Clavicipitaceae</taxon>
        <taxon>Conoideocrella</taxon>
    </lineage>
</organism>
<protein>
    <submittedName>
        <fullName evidence="2">Uncharacterized protein</fullName>
    </submittedName>
</protein>
<feature type="chain" id="PRO_5042607139" evidence="1">
    <location>
        <begin position="19"/>
        <end position="379"/>
    </location>
</feature>